<dbReference type="InterPro" id="IPR036890">
    <property type="entry name" value="HATPase_C_sf"/>
</dbReference>
<dbReference type="OrthoDB" id="3871846at2"/>
<dbReference type="AlphaFoldDB" id="A0A5N8W2G4"/>
<evidence type="ECO:0000313" key="5">
    <source>
        <dbReference type="Proteomes" id="UP000326979"/>
    </source>
</evidence>
<gene>
    <name evidence="4" type="ORF">FNH04_17710</name>
</gene>
<dbReference type="GO" id="GO:0004674">
    <property type="term" value="F:protein serine/threonine kinase activity"/>
    <property type="evidence" value="ECO:0007669"/>
    <property type="project" value="UniProtKB-KW"/>
</dbReference>
<keyword evidence="1" id="KW-0723">Serine/threonine-protein kinase</keyword>
<accession>A0A5N8W2G4</accession>
<keyword evidence="5" id="KW-1185">Reference proteome</keyword>
<reference evidence="4 5" key="1">
    <citation type="submission" date="2019-07" db="EMBL/GenBank/DDBJ databases">
        <title>New species of Amycolatopsis and Streptomyces.</title>
        <authorList>
            <person name="Duangmal K."/>
            <person name="Teo W.F.A."/>
            <person name="Lipun K."/>
        </authorList>
    </citation>
    <scope>NUCLEOTIDE SEQUENCE [LARGE SCALE GENOMIC DNA]</scope>
    <source>
        <strain evidence="4 5">TISTR 2346</strain>
    </source>
</reference>
<dbReference type="Pfam" id="PF13581">
    <property type="entry name" value="HATPase_c_2"/>
    <property type="match status" value="1"/>
</dbReference>
<feature type="domain" description="Histidine kinase/HSP90-like ATPase" evidence="3">
    <location>
        <begin position="47"/>
        <end position="139"/>
    </location>
</feature>
<dbReference type="InterPro" id="IPR050267">
    <property type="entry name" value="Anti-sigma-factor_SerPK"/>
</dbReference>
<evidence type="ECO:0000313" key="4">
    <source>
        <dbReference type="EMBL" id="MPY41681.1"/>
    </source>
</evidence>
<dbReference type="Proteomes" id="UP000326979">
    <property type="component" value="Unassembled WGS sequence"/>
</dbReference>
<protein>
    <submittedName>
        <fullName evidence="4">ATP-binding protein</fullName>
    </submittedName>
</protein>
<keyword evidence="4" id="KW-0067">ATP-binding</keyword>
<dbReference type="PANTHER" id="PTHR35526:SF3">
    <property type="entry name" value="ANTI-SIGMA-F FACTOR RSBW"/>
    <property type="match status" value="1"/>
</dbReference>
<comment type="caution">
    <text evidence="4">The sequence shown here is derived from an EMBL/GenBank/DDBJ whole genome shotgun (WGS) entry which is preliminary data.</text>
</comment>
<dbReference type="SUPFAM" id="SSF55874">
    <property type="entry name" value="ATPase domain of HSP90 chaperone/DNA topoisomerase II/histidine kinase"/>
    <property type="match status" value="1"/>
</dbReference>
<keyword evidence="4" id="KW-0547">Nucleotide-binding</keyword>
<sequence>MAVCSAAARPTTRNNEGDPDMDPIRTATEPPQIYRIRTPNSPTSPKICRDIVTLLLQATGHHEHADAARLLVSELVTNVHLHTASQAVRLETVVRHDRVRVSVYDDAPVIEPHPKPPGAQAESGRGLVLLSGLAQEWGVGLGDESRGTGKRVWFELGDGRGR</sequence>
<evidence type="ECO:0000256" key="1">
    <source>
        <dbReference type="ARBA" id="ARBA00022527"/>
    </source>
</evidence>
<dbReference type="EMBL" id="VJZE01000109">
    <property type="protein sequence ID" value="MPY41681.1"/>
    <property type="molecule type" value="Genomic_DNA"/>
</dbReference>
<dbReference type="PANTHER" id="PTHR35526">
    <property type="entry name" value="ANTI-SIGMA-F FACTOR RSBW-RELATED"/>
    <property type="match status" value="1"/>
</dbReference>
<keyword evidence="1" id="KW-0418">Kinase</keyword>
<dbReference type="InterPro" id="IPR003594">
    <property type="entry name" value="HATPase_dom"/>
</dbReference>
<dbReference type="CDD" id="cd16936">
    <property type="entry name" value="HATPase_RsbW-like"/>
    <property type="match status" value="1"/>
</dbReference>
<dbReference type="Gene3D" id="3.30.565.10">
    <property type="entry name" value="Histidine kinase-like ATPase, C-terminal domain"/>
    <property type="match status" value="1"/>
</dbReference>
<keyword evidence="1" id="KW-0808">Transferase</keyword>
<evidence type="ECO:0000259" key="3">
    <source>
        <dbReference type="Pfam" id="PF13581"/>
    </source>
</evidence>
<evidence type="ECO:0000256" key="2">
    <source>
        <dbReference type="SAM" id="MobiDB-lite"/>
    </source>
</evidence>
<name>A0A5N8W2G4_9ACTN</name>
<dbReference type="GO" id="GO:0005524">
    <property type="term" value="F:ATP binding"/>
    <property type="evidence" value="ECO:0007669"/>
    <property type="project" value="UniProtKB-KW"/>
</dbReference>
<feature type="region of interest" description="Disordered" evidence="2">
    <location>
        <begin position="1"/>
        <end position="41"/>
    </location>
</feature>
<organism evidence="4 5">
    <name type="scientific">Streptomyces phyllanthi</name>
    <dbReference type="NCBI Taxonomy" id="1803180"/>
    <lineage>
        <taxon>Bacteria</taxon>
        <taxon>Bacillati</taxon>
        <taxon>Actinomycetota</taxon>
        <taxon>Actinomycetes</taxon>
        <taxon>Kitasatosporales</taxon>
        <taxon>Streptomycetaceae</taxon>
        <taxon>Streptomyces</taxon>
    </lineage>
</organism>
<proteinExistence type="predicted"/>